<dbReference type="InterPro" id="IPR036059">
    <property type="entry name" value="TldD/PmbA_sf"/>
</dbReference>
<gene>
    <name evidence="3" type="ORF">S01H4_15569</name>
</gene>
<evidence type="ECO:0000256" key="1">
    <source>
        <dbReference type="ARBA" id="ARBA00005836"/>
    </source>
</evidence>
<proteinExistence type="inferred from homology"/>
<dbReference type="GO" id="GO:0008237">
    <property type="term" value="F:metallopeptidase activity"/>
    <property type="evidence" value="ECO:0007669"/>
    <property type="project" value="InterPro"/>
</dbReference>
<dbReference type="Pfam" id="PF19289">
    <property type="entry name" value="PmbA_TldD_3rd"/>
    <property type="match status" value="1"/>
</dbReference>
<dbReference type="AlphaFoldDB" id="X1BE77"/>
<organism evidence="3">
    <name type="scientific">marine sediment metagenome</name>
    <dbReference type="NCBI Taxonomy" id="412755"/>
    <lineage>
        <taxon>unclassified sequences</taxon>
        <taxon>metagenomes</taxon>
        <taxon>ecological metagenomes</taxon>
    </lineage>
</organism>
<evidence type="ECO:0000313" key="3">
    <source>
        <dbReference type="EMBL" id="GAG70311.1"/>
    </source>
</evidence>
<dbReference type="EMBL" id="BART01006822">
    <property type="protein sequence ID" value="GAG70311.1"/>
    <property type="molecule type" value="Genomic_DNA"/>
</dbReference>
<dbReference type="GO" id="GO:0006508">
    <property type="term" value="P:proteolysis"/>
    <property type="evidence" value="ECO:0007669"/>
    <property type="project" value="InterPro"/>
</dbReference>
<feature type="non-terminal residue" evidence="3">
    <location>
        <position position="1"/>
    </location>
</feature>
<dbReference type="PANTHER" id="PTHR30624">
    <property type="entry name" value="UNCHARACTERIZED PROTEIN TLDD AND PMBA"/>
    <property type="match status" value="1"/>
</dbReference>
<feature type="domain" description="Metalloprotease TldD/E C-terminal" evidence="2">
    <location>
        <begin position="12"/>
        <end position="244"/>
    </location>
</feature>
<reference evidence="3" key="1">
    <citation type="journal article" date="2014" name="Front. Microbiol.">
        <title>High frequency of phylogenetically diverse reductive dehalogenase-homologous genes in deep subseafloor sedimentary metagenomes.</title>
        <authorList>
            <person name="Kawai M."/>
            <person name="Futagami T."/>
            <person name="Toyoda A."/>
            <person name="Takaki Y."/>
            <person name="Nishi S."/>
            <person name="Hori S."/>
            <person name="Arai W."/>
            <person name="Tsubouchi T."/>
            <person name="Morono Y."/>
            <person name="Uchiyama I."/>
            <person name="Ito T."/>
            <person name="Fujiyama A."/>
            <person name="Inagaki F."/>
            <person name="Takami H."/>
        </authorList>
    </citation>
    <scope>NUCLEOTIDE SEQUENCE</scope>
    <source>
        <strain evidence="3">Expedition CK06-06</strain>
    </source>
</reference>
<comment type="caution">
    <text evidence="3">The sequence shown here is derived from an EMBL/GenBank/DDBJ whole genome shotgun (WGS) entry which is preliminary data.</text>
</comment>
<evidence type="ECO:0000259" key="2">
    <source>
        <dbReference type="Pfam" id="PF19289"/>
    </source>
</evidence>
<protein>
    <recommendedName>
        <fullName evidence="2">Metalloprotease TldD/E C-terminal domain-containing protein</fullName>
    </recommendedName>
</protein>
<dbReference type="SUPFAM" id="SSF111283">
    <property type="entry name" value="Putative modulator of DNA gyrase, PmbA/TldD"/>
    <property type="match status" value="1"/>
</dbReference>
<accession>X1BE77</accession>
<dbReference type="GO" id="GO:0005829">
    <property type="term" value="C:cytosol"/>
    <property type="evidence" value="ECO:0007669"/>
    <property type="project" value="TreeGrafter"/>
</dbReference>
<sequence length="246" mass="26297">AKKCPAGQFRGMVDSQLAGVLAHESFGHLSEGDYIVTNGSPLSEKIGERLGSDHATIIDSGKPDIEKYGGLWVPFDDQGMEGSETVILENGILKHFLHNRGTANKTGQLPTGNCRALHFGFIPIPRMTNTYFTPGDLSEEEALEQLGTGVYAQESFGGQVELSGFFVFIAGRGYWVEDGEKKYPLREVSLTGNILDLLSKVEGATKELELHAGYFGGCGKSGQSPLPVGDGGPNLILSEVTYGGQA</sequence>
<dbReference type="InterPro" id="IPR051463">
    <property type="entry name" value="Peptidase_U62_metallo"/>
</dbReference>
<comment type="similarity">
    <text evidence="1">Belongs to the peptidase U62 family.</text>
</comment>
<dbReference type="InterPro" id="IPR045569">
    <property type="entry name" value="Metalloprtase-TldD/E_C"/>
</dbReference>
<name>X1BE77_9ZZZZ</name>
<dbReference type="PANTHER" id="PTHR30624:SF0">
    <property type="entry name" value="METALLOPROTEASE SLR0863"/>
    <property type="match status" value="1"/>
</dbReference>